<dbReference type="PANTHER" id="PTHR20935">
    <property type="entry name" value="PHOSPHOGLYCERATE MUTASE-RELATED"/>
    <property type="match status" value="1"/>
</dbReference>
<name>A0AA41ZKD1_9GAMM</name>
<dbReference type="InterPro" id="IPR051021">
    <property type="entry name" value="Mito_Ser/Thr_phosphatase"/>
</dbReference>
<feature type="region of interest" description="Disordered" evidence="2">
    <location>
        <begin position="1"/>
        <end position="23"/>
    </location>
</feature>
<dbReference type="SMART" id="SM00855">
    <property type="entry name" value="PGAM"/>
    <property type="match status" value="1"/>
</dbReference>
<protein>
    <submittedName>
        <fullName evidence="3">Phosphohistidine phosphatase SixA</fullName>
    </submittedName>
</protein>
<dbReference type="GO" id="GO:0005737">
    <property type="term" value="C:cytoplasm"/>
    <property type="evidence" value="ECO:0007669"/>
    <property type="project" value="InterPro"/>
</dbReference>
<reference evidence="3" key="1">
    <citation type="submission" date="2022-11" db="EMBL/GenBank/DDBJ databases">
        <title>Larsenimonas rhizosphaerae sp. nov., isolated from a tidal mudflat.</title>
        <authorList>
            <person name="Lee S.D."/>
            <person name="Kim I.S."/>
        </authorList>
    </citation>
    <scope>NUCLEOTIDE SEQUENCE</scope>
    <source>
        <strain evidence="3">GH2-1</strain>
    </source>
</reference>
<evidence type="ECO:0000256" key="1">
    <source>
        <dbReference type="ARBA" id="ARBA00022801"/>
    </source>
</evidence>
<keyword evidence="4" id="KW-1185">Reference proteome</keyword>
<dbReference type="AlphaFoldDB" id="A0AA41ZKD1"/>
<evidence type="ECO:0000256" key="2">
    <source>
        <dbReference type="SAM" id="MobiDB-lite"/>
    </source>
</evidence>
<dbReference type="Proteomes" id="UP001165678">
    <property type="component" value="Unassembled WGS sequence"/>
</dbReference>
<proteinExistence type="predicted"/>
<sequence length="165" mass="17823">MKLFVMRHGEAASGTPDASRPLEPLGEEEAQRTAQWLKHYLSDDEMAELNIIASPYKRARQTADIVARTLGLSSSLALPLITPDAPAESAIDWLAEHASDGSPWLLVSHMPLVADLVGRLVDGGPHARLPLGTADIVALESEVWAAGCATLRVHQSPNQIERPDH</sequence>
<dbReference type="NCBIfam" id="TIGR00249">
    <property type="entry name" value="sixA"/>
    <property type="match status" value="1"/>
</dbReference>
<dbReference type="InterPro" id="IPR013078">
    <property type="entry name" value="His_Pase_superF_clade-1"/>
</dbReference>
<accession>A0AA41ZKD1</accession>
<dbReference type="CDD" id="cd07040">
    <property type="entry name" value="HP"/>
    <property type="match status" value="1"/>
</dbReference>
<dbReference type="Pfam" id="PF00300">
    <property type="entry name" value="His_Phos_1"/>
    <property type="match status" value="1"/>
</dbReference>
<keyword evidence="1" id="KW-0378">Hydrolase</keyword>
<gene>
    <name evidence="3" type="primary">sixA</name>
    <name evidence="3" type="ORF">OQ287_03385</name>
</gene>
<organism evidence="3 4">
    <name type="scientific">Larsenimonas rhizosphaerae</name>
    <dbReference type="NCBI Taxonomy" id="2944682"/>
    <lineage>
        <taxon>Bacteria</taxon>
        <taxon>Pseudomonadati</taxon>
        <taxon>Pseudomonadota</taxon>
        <taxon>Gammaproteobacteria</taxon>
        <taxon>Oceanospirillales</taxon>
        <taxon>Halomonadaceae</taxon>
        <taxon>Larsenimonas</taxon>
    </lineage>
</organism>
<dbReference type="GO" id="GO:0101006">
    <property type="term" value="F:protein histidine phosphatase activity"/>
    <property type="evidence" value="ECO:0007669"/>
    <property type="project" value="InterPro"/>
</dbReference>
<comment type="caution">
    <text evidence="3">The sequence shown here is derived from an EMBL/GenBank/DDBJ whole genome shotgun (WGS) entry which is preliminary data.</text>
</comment>
<evidence type="ECO:0000313" key="4">
    <source>
        <dbReference type="Proteomes" id="UP001165678"/>
    </source>
</evidence>
<evidence type="ECO:0000313" key="3">
    <source>
        <dbReference type="EMBL" id="MCX2523273.1"/>
    </source>
</evidence>
<dbReference type="SUPFAM" id="SSF53254">
    <property type="entry name" value="Phosphoglycerate mutase-like"/>
    <property type="match status" value="1"/>
</dbReference>
<dbReference type="Gene3D" id="3.40.50.1240">
    <property type="entry name" value="Phosphoglycerate mutase-like"/>
    <property type="match status" value="1"/>
</dbReference>
<dbReference type="RefSeq" id="WP_265895581.1">
    <property type="nucleotide sequence ID" value="NZ_JAPIVE010000001.1"/>
</dbReference>
<dbReference type="InterPro" id="IPR029033">
    <property type="entry name" value="His_PPase_superfam"/>
</dbReference>
<dbReference type="InterPro" id="IPR004449">
    <property type="entry name" value="SixA"/>
</dbReference>
<dbReference type="EMBL" id="JAPIVE010000001">
    <property type="protein sequence ID" value="MCX2523273.1"/>
    <property type="molecule type" value="Genomic_DNA"/>
</dbReference>